<feature type="domain" description="Alpha/beta hydrolase fold-5" evidence="2">
    <location>
        <begin position="75"/>
        <end position="150"/>
    </location>
</feature>
<feature type="chain" id="PRO_5046658181" description="Alpha/beta hydrolase fold-5 domain-containing protein" evidence="1">
    <location>
        <begin position="20"/>
        <end position="189"/>
    </location>
</feature>
<evidence type="ECO:0000259" key="2">
    <source>
        <dbReference type="Pfam" id="PF12695"/>
    </source>
</evidence>
<dbReference type="EMBL" id="JBBJCI010000420">
    <property type="protein sequence ID" value="KAK7231056.1"/>
    <property type="molecule type" value="Genomic_DNA"/>
</dbReference>
<feature type="signal peptide" evidence="1">
    <location>
        <begin position="1"/>
        <end position="19"/>
    </location>
</feature>
<proteinExistence type="predicted"/>
<keyword evidence="1" id="KW-0732">Signal</keyword>
<evidence type="ECO:0000313" key="4">
    <source>
        <dbReference type="Proteomes" id="UP001363151"/>
    </source>
</evidence>
<dbReference type="Proteomes" id="UP001363151">
    <property type="component" value="Unassembled WGS sequence"/>
</dbReference>
<name>A0ABR1FHT1_AURAN</name>
<sequence length="189" mass="19026">MAALVRACALALCVRRASALGPAVGVGGVALGGFLGWAFQGVGPSPEARAAMDANPPAAVPALDGLLFGCGAPEVALYCGAKVAPASYAPLACAVSDELGGAGVLVLQSPFNVYAFKPARVEAVLAAYPSVTCVAGRSIGGLWAAEFCRDLPAWPDAGLSFFSIGVHGKSVSLDQFKALPFSRVGWSVC</sequence>
<dbReference type="InterPro" id="IPR029059">
    <property type="entry name" value="AB_hydrolase_5"/>
</dbReference>
<accession>A0ABR1FHT1</accession>
<evidence type="ECO:0000313" key="3">
    <source>
        <dbReference type="EMBL" id="KAK7231056.1"/>
    </source>
</evidence>
<gene>
    <name evidence="3" type="ORF">SO694_00076048</name>
</gene>
<reference evidence="3 4" key="1">
    <citation type="submission" date="2024-03" db="EMBL/GenBank/DDBJ databases">
        <title>Aureococcus anophagefferens CCMP1851 and Kratosvirus quantuckense: Draft genome of a second virus-susceptible host strain in the model system.</title>
        <authorList>
            <person name="Chase E."/>
            <person name="Truchon A.R."/>
            <person name="Schepens W."/>
            <person name="Wilhelm S.W."/>
        </authorList>
    </citation>
    <scope>NUCLEOTIDE SEQUENCE [LARGE SCALE GENOMIC DNA]</scope>
    <source>
        <strain evidence="3 4">CCMP1851</strain>
    </source>
</reference>
<protein>
    <recommendedName>
        <fullName evidence="2">Alpha/beta hydrolase fold-5 domain-containing protein</fullName>
    </recommendedName>
</protein>
<comment type="caution">
    <text evidence="3">The sequence shown here is derived from an EMBL/GenBank/DDBJ whole genome shotgun (WGS) entry which is preliminary data.</text>
</comment>
<keyword evidence="4" id="KW-1185">Reference proteome</keyword>
<dbReference type="Pfam" id="PF12695">
    <property type="entry name" value="Abhydrolase_5"/>
    <property type="match status" value="1"/>
</dbReference>
<evidence type="ECO:0000256" key="1">
    <source>
        <dbReference type="SAM" id="SignalP"/>
    </source>
</evidence>
<organism evidence="3 4">
    <name type="scientific">Aureococcus anophagefferens</name>
    <name type="common">Harmful bloom alga</name>
    <dbReference type="NCBI Taxonomy" id="44056"/>
    <lineage>
        <taxon>Eukaryota</taxon>
        <taxon>Sar</taxon>
        <taxon>Stramenopiles</taxon>
        <taxon>Ochrophyta</taxon>
        <taxon>Pelagophyceae</taxon>
        <taxon>Pelagomonadales</taxon>
        <taxon>Pelagomonadaceae</taxon>
        <taxon>Aureococcus</taxon>
    </lineage>
</organism>